<dbReference type="AlphaFoldDB" id="A0AAN8KDW0"/>
<keyword evidence="2" id="KW-0812">Transmembrane</keyword>
<dbReference type="Proteomes" id="UP001347796">
    <property type="component" value="Unassembled WGS sequence"/>
</dbReference>
<accession>A0AAN8KDW0</accession>
<organism evidence="3 4">
    <name type="scientific">Patella caerulea</name>
    <name type="common">Rayed Mediterranean limpet</name>
    <dbReference type="NCBI Taxonomy" id="87958"/>
    <lineage>
        <taxon>Eukaryota</taxon>
        <taxon>Metazoa</taxon>
        <taxon>Spiralia</taxon>
        <taxon>Lophotrochozoa</taxon>
        <taxon>Mollusca</taxon>
        <taxon>Gastropoda</taxon>
        <taxon>Patellogastropoda</taxon>
        <taxon>Patelloidea</taxon>
        <taxon>Patellidae</taxon>
        <taxon>Patella</taxon>
    </lineage>
</organism>
<reference evidence="3 4" key="1">
    <citation type="submission" date="2024-01" db="EMBL/GenBank/DDBJ databases">
        <title>The genome of the rayed Mediterranean limpet Patella caerulea (Linnaeus, 1758).</title>
        <authorList>
            <person name="Anh-Thu Weber A."/>
            <person name="Halstead-Nussloch G."/>
        </authorList>
    </citation>
    <scope>NUCLEOTIDE SEQUENCE [LARGE SCALE GENOMIC DNA]</scope>
    <source>
        <strain evidence="3">AATW-2023a</strain>
        <tissue evidence="3">Whole specimen</tissue>
    </source>
</reference>
<feature type="region of interest" description="Disordered" evidence="1">
    <location>
        <begin position="189"/>
        <end position="209"/>
    </location>
</feature>
<evidence type="ECO:0000256" key="2">
    <source>
        <dbReference type="SAM" id="Phobius"/>
    </source>
</evidence>
<feature type="transmembrane region" description="Helical" evidence="2">
    <location>
        <begin position="70"/>
        <end position="91"/>
    </location>
</feature>
<keyword evidence="2" id="KW-0472">Membrane</keyword>
<keyword evidence="2" id="KW-1133">Transmembrane helix</keyword>
<gene>
    <name evidence="3" type="ORF">SNE40_000447</name>
</gene>
<feature type="compositionally biased region" description="Low complexity" evidence="1">
    <location>
        <begin position="20"/>
        <end position="37"/>
    </location>
</feature>
<keyword evidence="4" id="KW-1185">Reference proteome</keyword>
<comment type="caution">
    <text evidence="3">The sequence shown here is derived from an EMBL/GenBank/DDBJ whole genome shotgun (WGS) entry which is preliminary data.</text>
</comment>
<feature type="region of interest" description="Disordered" evidence="1">
    <location>
        <begin position="112"/>
        <end position="132"/>
    </location>
</feature>
<protein>
    <submittedName>
        <fullName evidence="3">Uncharacterized protein</fullName>
    </submittedName>
</protein>
<feature type="compositionally biased region" description="Acidic residues" evidence="1">
    <location>
        <begin position="191"/>
        <end position="209"/>
    </location>
</feature>
<evidence type="ECO:0000256" key="1">
    <source>
        <dbReference type="SAM" id="MobiDB-lite"/>
    </source>
</evidence>
<evidence type="ECO:0000313" key="3">
    <source>
        <dbReference type="EMBL" id="KAK6194915.1"/>
    </source>
</evidence>
<dbReference type="EMBL" id="JAZGQO010000001">
    <property type="protein sequence ID" value="KAK6194915.1"/>
    <property type="molecule type" value="Genomic_DNA"/>
</dbReference>
<evidence type="ECO:0000313" key="4">
    <source>
        <dbReference type="Proteomes" id="UP001347796"/>
    </source>
</evidence>
<name>A0AAN8KDW0_PATCE</name>
<sequence>MVVPKSSVSSTPESDEDPAISSVIDSNDSNSSSTFTADTTSTYTTLTDINITIYGNVTDIPKDPRMSPDVIIGVIVSIIIIGVFALIILYYNYRKGRLQKLLFCLKPTSRTRRSSTTSSRRPLEPDDTGSIDVPDRKMDDLFTIGDVEEDGAQASMDDGYYYDEVFGSSEFQDEITKSSIKNLYSLSAKNEDDDSSLLDDDDLPDLSFR</sequence>
<feature type="region of interest" description="Disordered" evidence="1">
    <location>
        <begin position="1"/>
        <end position="37"/>
    </location>
</feature>
<proteinExistence type="predicted"/>
<feature type="compositionally biased region" description="Polar residues" evidence="1">
    <location>
        <begin position="1"/>
        <end position="12"/>
    </location>
</feature>